<evidence type="ECO:0000256" key="1">
    <source>
        <dbReference type="ARBA" id="ARBA00005568"/>
    </source>
</evidence>
<accession>U2WBY4</accession>
<dbReference type="GO" id="GO:0046872">
    <property type="term" value="F:metal ion binding"/>
    <property type="evidence" value="ECO:0007669"/>
    <property type="project" value="UniProtKB-KW"/>
</dbReference>
<dbReference type="Proteomes" id="UP000016762">
    <property type="component" value="Unassembled WGS sequence"/>
</dbReference>
<dbReference type="InterPro" id="IPR050251">
    <property type="entry name" value="HpcH-HpaI_aldolase"/>
</dbReference>
<protein>
    <submittedName>
        <fullName evidence="5">Membrane lipoprotein</fullName>
    </submittedName>
</protein>
<comment type="similarity">
    <text evidence="1">Belongs to the HpcH/HpaI aldolase family.</text>
</comment>
<evidence type="ECO:0000259" key="4">
    <source>
        <dbReference type="Pfam" id="PF03328"/>
    </source>
</evidence>
<dbReference type="EMBL" id="AWXE01000002">
    <property type="protein sequence ID" value="ERL47079.1"/>
    <property type="molecule type" value="Genomic_DNA"/>
</dbReference>
<sequence length="261" mass="28652">MALKKSKNTLKAQLAANEITLGSWITLAHPAIAEIAAKAGFDWLVVDLEHSVITIQEAENLIRIISMAGVSPLVRLTSNDQNQIKRVMDAGATGIIVPMVNSPEDAHKALEAVRYPPNGKRGVGLARAQGYGSGFDSYKKWLEEESVIIVQIEHIDAVNNLEAIFAVDNIDAFIIGPYDLSASMGIPGEFTHPKFIDAMKRIKAVAKDMNMTGGIHIIEPDPKQLEVHLEDGFHFLAYSLDIRMIDVACRAGLNYFSEMKK</sequence>
<comment type="caution">
    <text evidence="5">The sequence shown here is derived from an EMBL/GenBank/DDBJ whole genome shotgun (WGS) entry which is preliminary data.</text>
</comment>
<dbReference type="RefSeq" id="WP_021776836.1">
    <property type="nucleotide sequence ID" value="NZ_AWXE01000002.1"/>
</dbReference>
<evidence type="ECO:0000313" key="6">
    <source>
        <dbReference type="Proteomes" id="UP000016762"/>
    </source>
</evidence>
<dbReference type="Gene3D" id="3.20.20.60">
    <property type="entry name" value="Phosphoenolpyruvate-binding domains"/>
    <property type="match status" value="1"/>
</dbReference>
<proteinExistence type="inferred from homology"/>
<keyword evidence="3" id="KW-0456">Lyase</keyword>
<dbReference type="InterPro" id="IPR015813">
    <property type="entry name" value="Pyrv/PenolPyrv_kinase-like_dom"/>
</dbReference>
<dbReference type="GO" id="GO:0005737">
    <property type="term" value="C:cytoplasm"/>
    <property type="evidence" value="ECO:0007669"/>
    <property type="project" value="TreeGrafter"/>
</dbReference>
<reference evidence="5 6" key="1">
    <citation type="journal article" date="2014" name="FEMS Microbiol. Ecol.">
        <title>Genomic differentiation among two strains of the PS1 clade isolated from geographically separated marine habitats.</title>
        <authorList>
            <person name="Jimenez-Infante F."/>
            <person name="Ngugi D.K."/>
            <person name="Alam I."/>
            <person name="Rashid M."/>
            <person name="Baalawi W."/>
            <person name="Kamau A.A."/>
            <person name="Bajic V.B."/>
            <person name="Stingl U."/>
        </authorList>
    </citation>
    <scope>NUCLEOTIDE SEQUENCE [LARGE SCALE GENOMIC DNA]</scope>
    <source>
        <strain evidence="5 6">RS24</strain>
    </source>
</reference>
<dbReference type="GO" id="GO:0016832">
    <property type="term" value="F:aldehyde-lyase activity"/>
    <property type="evidence" value="ECO:0007669"/>
    <property type="project" value="TreeGrafter"/>
</dbReference>
<dbReference type="InterPro" id="IPR005000">
    <property type="entry name" value="Aldolase/citrate-lyase_domain"/>
</dbReference>
<feature type="domain" description="HpcH/HpaI aldolase/citrate lyase" evidence="4">
    <location>
        <begin position="22"/>
        <end position="242"/>
    </location>
</feature>
<organism evidence="5 6">
    <name type="scientific">Candidatus Micropelagius thuwalensis</name>
    <dbReference type="NCBI Taxonomy" id="1397666"/>
    <lineage>
        <taxon>Bacteria</taxon>
        <taxon>Pseudomonadati</taxon>
        <taxon>Pseudomonadota</taxon>
        <taxon>Alphaproteobacteria</taxon>
        <taxon>PS1 clade</taxon>
        <taxon>Candidatus Micropelagius</taxon>
    </lineage>
</organism>
<gene>
    <name evidence="5" type="ORF">RS24_00799</name>
</gene>
<name>U2WBY4_9PROT</name>
<evidence type="ECO:0000313" key="5">
    <source>
        <dbReference type="EMBL" id="ERL47079.1"/>
    </source>
</evidence>
<keyword evidence="2" id="KW-0479">Metal-binding</keyword>
<keyword evidence="5" id="KW-0449">Lipoprotein</keyword>
<dbReference type="PANTHER" id="PTHR30502">
    <property type="entry name" value="2-KETO-3-DEOXY-L-RHAMNONATE ALDOLASE"/>
    <property type="match status" value="1"/>
</dbReference>
<dbReference type="PANTHER" id="PTHR30502:SF0">
    <property type="entry name" value="PHOSPHOENOLPYRUVATE CARBOXYLASE FAMILY PROTEIN"/>
    <property type="match status" value="1"/>
</dbReference>
<dbReference type="PATRIC" id="fig|1397666.3.peg.727"/>
<dbReference type="eggNOG" id="COG3836">
    <property type="taxonomic scope" value="Bacteria"/>
</dbReference>
<dbReference type="AlphaFoldDB" id="U2WBY4"/>
<keyword evidence="6" id="KW-1185">Reference proteome</keyword>
<evidence type="ECO:0000256" key="3">
    <source>
        <dbReference type="ARBA" id="ARBA00023239"/>
    </source>
</evidence>
<dbReference type="OrthoDB" id="9802624at2"/>
<dbReference type="InterPro" id="IPR040442">
    <property type="entry name" value="Pyrv_kinase-like_dom_sf"/>
</dbReference>
<dbReference type="SUPFAM" id="SSF51621">
    <property type="entry name" value="Phosphoenolpyruvate/pyruvate domain"/>
    <property type="match status" value="1"/>
</dbReference>
<dbReference type="Pfam" id="PF03328">
    <property type="entry name" value="HpcH_HpaI"/>
    <property type="match status" value="1"/>
</dbReference>
<evidence type="ECO:0000256" key="2">
    <source>
        <dbReference type="ARBA" id="ARBA00022723"/>
    </source>
</evidence>
<dbReference type="STRING" id="1397666.RS24_00799"/>